<keyword evidence="1" id="KW-0812">Transmembrane</keyword>
<dbReference type="AlphaFoldDB" id="A0A6M6E1C4"/>
<name>A0A6M6E1C4_PRIMG</name>
<accession>A0A6M6E1C4</accession>
<gene>
    <name evidence="2" type="ORF">FDZ14_19580</name>
</gene>
<keyword evidence="1" id="KW-0472">Membrane</keyword>
<proteinExistence type="predicted"/>
<organism evidence="2 3">
    <name type="scientific">Priestia megaterium</name>
    <name type="common">Bacillus megaterium</name>
    <dbReference type="NCBI Taxonomy" id="1404"/>
    <lineage>
        <taxon>Bacteria</taxon>
        <taxon>Bacillati</taxon>
        <taxon>Bacillota</taxon>
        <taxon>Bacilli</taxon>
        <taxon>Bacillales</taxon>
        <taxon>Bacillaceae</taxon>
        <taxon>Priestia</taxon>
    </lineage>
</organism>
<dbReference type="EMBL" id="CP045272">
    <property type="protein sequence ID" value="QJX78267.1"/>
    <property type="molecule type" value="Genomic_DNA"/>
</dbReference>
<feature type="transmembrane region" description="Helical" evidence="1">
    <location>
        <begin position="7"/>
        <end position="28"/>
    </location>
</feature>
<reference evidence="2 3" key="1">
    <citation type="submission" date="2019-10" db="EMBL/GenBank/DDBJ databases">
        <title>Complete genome sequences for adaption low water activity.</title>
        <authorList>
            <person name="Zhao L."/>
            <person name="Zhong J."/>
        </authorList>
    </citation>
    <scope>NUCLEOTIDE SEQUENCE [LARGE SCALE GENOMIC DNA]</scope>
    <source>
        <strain evidence="2 3">FDU301</strain>
    </source>
</reference>
<dbReference type="RefSeq" id="WP_047932725.1">
    <property type="nucleotide sequence ID" value="NZ_CAXOOG010000165.1"/>
</dbReference>
<dbReference type="Proteomes" id="UP000501076">
    <property type="component" value="Chromosome"/>
</dbReference>
<evidence type="ECO:0000256" key="1">
    <source>
        <dbReference type="SAM" id="Phobius"/>
    </source>
</evidence>
<evidence type="ECO:0000313" key="3">
    <source>
        <dbReference type="Proteomes" id="UP000501076"/>
    </source>
</evidence>
<protein>
    <submittedName>
        <fullName evidence="2">Uncharacterized protein</fullName>
    </submittedName>
</protein>
<keyword evidence="1" id="KW-1133">Transmembrane helix</keyword>
<sequence length="110" mass="12967">MNKKIRWSLASCITIIGALSIYFLFFSYDKFYVTKDENMFNTKLLSDTYGNYECVEMADQTKYDSKKYFRAFGKTQNGDLVYAIKGDPKHKQVLLVENTEMPMWFLYSSQ</sequence>
<evidence type="ECO:0000313" key="2">
    <source>
        <dbReference type="EMBL" id="QJX78267.1"/>
    </source>
</evidence>